<reference evidence="1 2" key="1">
    <citation type="journal article" date="2007" name="Int. J. Syst. Evol. Microbiol.">
        <title>Oceanobacillus profundus sp. nov., isolated from a deep-sea sediment core.</title>
        <authorList>
            <person name="Kim Y.G."/>
            <person name="Choi D.H."/>
            <person name="Hyun S."/>
            <person name="Cho B.C."/>
        </authorList>
    </citation>
    <scope>NUCLEOTIDE SEQUENCE [LARGE SCALE GENOMIC DNA]</scope>
    <source>
        <strain evidence="1 2">DSM 18246</strain>
    </source>
</reference>
<dbReference type="RefSeq" id="WP_118889545.1">
    <property type="nucleotide sequence ID" value="NZ_PHUT01000007.1"/>
</dbReference>
<comment type="caution">
    <text evidence="1">The sequence shown here is derived from an EMBL/GenBank/DDBJ whole genome shotgun (WGS) entry which is preliminary data.</text>
</comment>
<evidence type="ECO:0000313" key="2">
    <source>
        <dbReference type="Proteomes" id="UP000285456"/>
    </source>
</evidence>
<evidence type="ECO:0008006" key="3">
    <source>
        <dbReference type="Google" id="ProtNLM"/>
    </source>
</evidence>
<gene>
    <name evidence="1" type="ORF">D1B32_12175</name>
</gene>
<dbReference type="AlphaFoldDB" id="A0A417YGP4"/>
<sequence>MALVRPYPGFPQFRRKTGVMTDFSGSRFSDQEKPYGDQNGINRVFVLLHQPLSDSLQVFKDGMLMTKNVDYTLNIQEKRITFSEKQIPQEASVITVSYKHY</sequence>
<dbReference type="Proteomes" id="UP000285456">
    <property type="component" value="Unassembled WGS sequence"/>
</dbReference>
<keyword evidence="2" id="KW-1185">Reference proteome</keyword>
<dbReference type="EMBL" id="QWEH01000007">
    <property type="protein sequence ID" value="RHW31987.1"/>
    <property type="molecule type" value="Genomic_DNA"/>
</dbReference>
<evidence type="ECO:0000313" key="1">
    <source>
        <dbReference type="EMBL" id="RHW31987.1"/>
    </source>
</evidence>
<dbReference type="OrthoDB" id="2973510at2"/>
<name>A0A417YGP4_9BACI</name>
<protein>
    <recommendedName>
        <fullName evidence="3">DUF4183 domain-containing protein</fullName>
    </recommendedName>
</protein>
<accession>A0A417YGP4</accession>
<organism evidence="1 2">
    <name type="scientific">Oceanobacillus profundus</name>
    <dbReference type="NCBI Taxonomy" id="372463"/>
    <lineage>
        <taxon>Bacteria</taxon>
        <taxon>Bacillati</taxon>
        <taxon>Bacillota</taxon>
        <taxon>Bacilli</taxon>
        <taxon>Bacillales</taxon>
        <taxon>Bacillaceae</taxon>
        <taxon>Oceanobacillus</taxon>
    </lineage>
</organism>
<proteinExistence type="predicted"/>